<dbReference type="AlphaFoldDB" id="A0A964W327"/>
<dbReference type="EMBL" id="WSRQ01000023">
    <property type="protein sequence ID" value="MVX64930.1"/>
    <property type="molecule type" value="Genomic_DNA"/>
</dbReference>
<dbReference type="Proteomes" id="UP000656077">
    <property type="component" value="Unassembled WGS sequence"/>
</dbReference>
<comment type="caution">
    <text evidence="1">The sequence shown here is derived from an EMBL/GenBank/DDBJ whole genome shotgun (WGS) entry which is preliminary data.</text>
</comment>
<evidence type="ECO:0000313" key="2">
    <source>
        <dbReference type="Proteomes" id="UP000656077"/>
    </source>
</evidence>
<sequence length="277" mass="31636">MLNILQQKIQENEKVYTDAKTELEKIMGAANTTYSSLLKDYNSQIKYIKNDSMLTSDGKKAQATKVYDNFIRKVNDKAIEYTNSLQNSAAATLKLIDDNKTENNDVLKGQKIPQIIYVSAMMNSIVQLQDAPMLKEVFEYACLENNFSTEVMNLIYMKANSLLNTANDNVGGKVVDETQSKAQERILNESVNVNKIINNGKLKTILSAIVTEINKYKHDYTKEFNDFKSTFESWSKRQRYPQNLYLAIDPRDDFKLDGILNKNDPWKIPAKASNPWG</sequence>
<reference evidence="1" key="1">
    <citation type="submission" date="2019-12" db="EMBL/GenBank/DDBJ databases">
        <title>Microbes associate with the intestines of laboratory mice.</title>
        <authorList>
            <person name="Navarre W."/>
            <person name="Wong E."/>
        </authorList>
    </citation>
    <scope>NUCLEOTIDE SEQUENCE</scope>
    <source>
        <strain evidence="1">NM79_F5</strain>
    </source>
</reference>
<proteinExistence type="predicted"/>
<organism evidence="1 2">
    <name type="scientific">Clostridium chromiireducens</name>
    <dbReference type="NCBI Taxonomy" id="225345"/>
    <lineage>
        <taxon>Bacteria</taxon>
        <taxon>Bacillati</taxon>
        <taxon>Bacillota</taxon>
        <taxon>Clostridia</taxon>
        <taxon>Eubacteriales</taxon>
        <taxon>Clostridiaceae</taxon>
        <taxon>Clostridium</taxon>
    </lineage>
</organism>
<gene>
    <name evidence="1" type="ORF">GKZ28_14640</name>
</gene>
<evidence type="ECO:0000313" key="1">
    <source>
        <dbReference type="EMBL" id="MVX64930.1"/>
    </source>
</evidence>
<accession>A0A964W327</accession>
<name>A0A964W327_9CLOT</name>
<protein>
    <submittedName>
        <fullName evidence="1">Uncharacterized protein</fullName>
    </submittedName>
</protein>
<dbReference type="RefSeq" id="WP_160359754.1">
    <property type="nucleotide sequence ID" value="NZ_WSRQ01000023.1"/>
</dbReference>